<evidence type="ECO:0000313" key="1">
    <source>
        <dbReference type="EMBL" id="SHH31137.1"/>
    </source>
</evidence>
<protein>
    <recommendedName>
        <fullName evidence="3">S1 motif domain-containing protein</fullName>
    </recommendedName>
</protein>
<dbReference type="OrthoDB" id="3233899at2"/>
<dbReference type="Proteomes" id="UP000243255">
    <property type="component" value="Unassembled WGS sequence"/>
</dbReference>
<dbReference type="InterPro" id="IPR048108">
    <property type="entry name" value="CBO2463_dom"/>
</dbReference>
<evidence type="ECO:0000313" key="2">
    <source>
        <dbReference type="Proteomes" id="UP000243255"/>
    </source>
</evidence>
<sequence>MQAKLEAQIEPRLLPGRIIDVTEIGVKIELNGRMGIIIIPLRAVFTEKPLEVDDQVEIYLSYARVIK</sequence>
<keyword evidence="2" id="KW-1185">Reference proteome</keyword>
<dbReference type="RefSeq" id="WP_073127173.1">
    <property type="nucleotide sequence ID" value="NZ_BAABCH010000082.1"/>
</dbReference>
<organism evidence="1 2">
    <name type="scientific">Asaccharospora irregularis DSM 2635</name>
    <dbReference type="NCBI Taxonomy" id="1121321"/>
    <lineage>
        <taxon>Bacteria</taxon>
        <taxon>Bacillati</taxon>
        <taxon>Bacillota</taxon>
        <taxon>Clostridia</taxon>
        <taxon>Peptostreptococcales</taxon>
        <taxon>Peptostreptococcaceae</taxon>
        <taxon>Asaccharospora</taxon>
    </lineage>
</organism>
<name>A0A1M5RXP2_9FIRM</name>
<reference evidence="2" key="1">
    <citation type="submission" date="2016-11" db="EMBL/GenBank/DDBJ databases">
        <authorList>
            <person name="Varghese N."/>
            <person name="Submissions S."/>
        </authorList>
    </citation>
    <scope>NUCLEOTIDE SEQUENCE [LARGE SCALE GENOMIC DNA]</scope>
    <source>
        <strain evidence="2">DSM 2635</strain>
    </source>
</reference>
<accession>A0A1M5RXP2</accession>
<gene>
    <name evidence="1" type="ORF">SAMN04488530_13512</name>
</gene>
<dbReference type="NCBIfam" id="NF041553">
    <property type="entry name" value="CBO2463_dom"/>
    <property type="match status" value="1"/>
</dbReference>
<dbReference type="STRING" id="1121321.SAMN04488530_13512"/>
<evidence type="ECO:0008006" key="3">
    <source>
        <dbReference type="Google" id="ProtNLM"/>
    </source>
</evidence>
<proteinExistence type="predicted"/>
<dbReference type="AlphaFoldDB" id="A0A1M5RXP2"/>
<dbReference type="EMBL" id="FQWX01000035">
    <property type="protein sequence ID" value="SHH31137.1"/>
    <property type="molecule type" value="Genomic_DNA"/>
</dbReference>